<dbReference type="NCBIfam" id="TIGR03943">
    <property type="entry name" value="TIGR03943 family putative permease subunit"/>
    <property type="match status" value="1"/>
</dbReference>
<evidence type="ECO:0000256" key="1">
    <source>
        <dbReference type="SAM" id="Phobius"/>
    </source>
</evidence>
<dbReference type="Proteomes" id="UP000318080">
    <property type="component" value="Unassembled WGS sequence"/>
</dbReference>
<evidence type="ECO:0000259" key="2">
    <source>
        <dbReference type="Pfam" id="PF21537"/>
    </source>
</evidence>
<dbReference type="PANTHER" id="PTHR40047">
    <property type="entry name" value="UPF0703 PROTEIN YCGQ"/>
    <property type="match status" value="1"/>
</dbReference>
<keyword evidence="1" id="KW-0812">Transmembrane</keyword>
<dbReference type="EMBL" id="VHIR01000001">
    <property type="protein sequence ID" value="TQE44532.1"/>
    <property type="molecule type" value="Genomic_DNA"/>
</dbReference>
<dbReference type="InterPro" id="IPR048447">
    <property type="entry name" value="DUF1980_C"/>
</dbReference>
<reference evidence="3 4" key="1">
    <citation type="submission" date="2019-06" db="EMBL/GenBank/DDBJ databases">
        <title>Draft genome of C. phoceense Strain 272.</title>
        <authorList>
            <person name="Pacheco L.G.C."/>
            <person name="Barberis C.M."/>
            <person name="Almuzara M.N."/>
            <person name="Traglia G.M."/>
            <person name="Santos C.S."/>
            <person name="Rocha D.J.P.G."/>
            <person name="Aguiar E.R.G.R."/>
            <person name="Vay C.A."/>
        </authorList>
    </citation>
    <scope>NUCLEOTIDE SEQUENCE [LARGE SCALE GENOMIC DNA]</scope>
    <source>
        <strain evidence="3 4">272</strain>
    </source>
</reference>
<accession>A0A540R9W3</accession>
<evidence type="ECO:0000313" key="3">
    <source>
        <dbReference type="EMBL" id="TQE44532.1"/>
    </source>
</evidence>
<feature type="domain" description="DUF1980" evidence="2">
    <location>
        <begin position="128"/>
        <end position="215"/>
    </location>
</feature>
<keyword evidence="1" id="KW-1133">Transmembrane helix</keyword>
<dbReference type="PANTHER" id="PTHR40047:SF1">
    <property type="entry name" value="UPF0703 PROTEIN YCGQ"/>
    <property type="match status" value="1"/>
</dbReference>
<evidence type="ECO:0000313" key="4">
    <source>
        <dbReference type="Proteomes" id="UP000318080"/>
    </source>
</evidence>
<keyword evidence="1" id="KW-0472">Membrane</keyword>
<dbReference type="STRING" id="1686286.GCA_900092335_02100"/>
<organism evidence="3 4">
    <name type="scientific">Corynebacterium phoceense</name>
    <dbReference type="NCBI Taxonomy" id="1686286"/>
    <lineage>
        <taxon>Bacteria</taxon>
        <taxon>Bacillati</taxon>
        <taxon>Actinomycetota</taxon>
        <taxon>Actinomycetes</taxon>
        <taxon>Mycobacteriales</taxon>
        <taxon>Corynebacteriaceae</taxon>
        <taxon>Corynebacterium</taxon>
    </lineage>
</organism>
<feature type="transmembrane region" description="Helical" evidence="1">
    <location>
        <begin position="38"/>
        <end position="55"/>
    </location>
</feature>
<protein>
    <submittedName>
        <fullName evidence="3">TIGR03943 family protein</fullName>
    </submittedName>
</protein>
<feature type="transmembrane region" description="Helical" evidence="1">
    <location>
        <begin position="9"/>
        <end position="26"/>
    </location>
</feature>
<name>A0A540R9W3_9CORY</name>
<gene>
    <name evidence="3" type="ORF">EJK80_00090</name>
</gene>
<dbReference type="AlphaFoldDB" id="A0A540R9W3"/>
<comment type="caution">
    <text evidence="3">The sequence shown here is derived from an EMBL/GenBank/DDBJ whole genome shotgun (WGS) entry which is preliminary data.</text>
</comment>
<proteinExistence type="predicted"/>
<sequence length="217" mass="23130">MGEVRVRQCGVVLVGVFALGLVWLVAVGDVARYLAPRFSWLLIAAGVVLFGAAIVARADRPVPRMAWLLLVPLALVWLAQPHQLGSTVAQNHAGARQPAASELRGKSAFAPLGETAGIRELNVRAHLEPENIAGKKVTVRGFAVRAEDGWRLTRFTISCCAADAMAYSVRLDTNAALSEDAWYEVTGAVSPGQEPVLAVAASRDISAIGVPEDPYEH</sequence>
<dbReference type="InterPro" id="IPR052955">
    <property type="entry name" value="UPF0703_membrane_permease"/>
</dbReference>
<keyword evidence="4" id="KW-1185">Reference proteome</keyword>
<dbReference type="InterPro" id="IPR015402">
    <property type="entry name" value="DUF1980"/>
</dbReference>
<dbReference type="Pfam" id="PF21537">
    <property type="entry name" value="DUF1980_C"/>
    <property type="match status" value="1"/>
</dbReference>